<comment type="caution">
    <text evidence="1">The sequence shown here is derived from an EMBL/GenBank/DDBJ whole genome shotgun (WGS) entry which is preliminary data.</text>
</comment>
<keyword evidence="2" id="KW-1185">Reference proteome</keyword>
<gene>
    <name evidence="1" type="ORF">PZA18_24015</name>
</gene>
<reference evidence="1" key="1">
    <citation type="submission" date="2023-03" db="EMBL/GenBank/DDBJ databases">
        <title>Chitinimonas shenzhenensis gen. nov., sp. nov., a novel member of family Burkholderiaceae isolated from activated sludge collected in Shen Zhen, China.</title>
        <authorList>
            <person name="Wang X."/>
        </authorList>
    </citation>
    <scope>NUCLEOTIDE SEQUENCE</scope>
    <source>
        <strain evidence="1">DQS-5</strain>
    </source>
</reference>
<sequence>AAVTVAPQADSGEPVEVRWTVTNHGAAVWGGTEGWIDNIYLSPDPQFDLRRAVQVGSVVHRNPDGLASGGSYTASSRITLPAGVEGPYYVYVITDAAHAEGSLAPTRESEPVAAREASAGDNADARDRLYRTSVYEGARHDNNIGMASLQVVYREPDLQIDKIEIDQPHPQSGQTVTVSWTVSNRGNRATRLADWYDGVFLSRDASLDDSDYALVDRGTDLEKFLHIRATHLTDDFDLPRYLKPGESYTNRATFVLPSAIEGDFHLIVKADTDIARDIDPLRIKPA</sequence>
<dbReference type="Gene3D" id="2.60.40.10">
    <property type="entry name" value="Immunoglobulins"/>
    <property type="match status" value="2"/>
</dbReference>
<feature type="non-terminal residue" evidence="1">
    <location>
        <position position="286"/>
    </location>
</feature>
<organism evidence="1 2">
    <name type="scientific">Parachitinimonas caeni</name>
    <dbReference type="NCBI Taxonomy" id="3031301"/>
    <lineage>
        <taxon>Bacteria</taxon>
        <taxon>Pseudomonadati</taxon>
        <taxon>Pseudomonadota</taxon>
        <taxon>Betaproteobacteria</taxon>
        <taxon>Neisseriales</taxon>
        <taxon>Chitinibacteraceae</taxon>
        <taxon>Parachitinimonas</taxon>
    </lineage>
</organism>
<proteinExistence type="predicted"/>
<name>A0ABT7E6M4_9NEIS</name>
<feature type="non-terminal residue" evidence="1">
    <location>
        <position position="1"/>
    </location>
</feature>
<evidence type="ECO:0000313" key="1">
    <source>
        <dbReference type="EMBL" id="MDK2127105.1"/>
    </source>
</evidence>
<protein>
    <submittedName>
        <fullName evidence="1">CARDB domain-containing protein</fullName>
    </submittedName>
</protein>
<dbReference type="Proteomes" id="UP001172778">
    <property type="component" value="Unassembled WGS sequence"/>
</dbReference>
<accession>A0ABT7E6M4</accession>
<dbReference type="EMBL" id="JARRAF010000141">
    <property type="protein sequence ID" value="MDK2127105.1"/>
    <property type="molecule type" value="Genomic_DNA"/>
</dbReference>
<dbReference type="RefSeq" id="WP_284103415.1">
    <property type="nucleotide sequence ID" value="NZ_JARRAF010000141.1"/>
</dbReference>
<dbReference type="InterPro" id="IPR013783">
    <property type="entry name" value="Ig-like_fold"/>
</dbReference>
<evidence type="ECO:0000313" key="2">
    <source>
        <dbReference type="Proteomes" id="UP001172778"/>
    </source>
</evidence>